<evidence type="ECO:0000256" key="12">
    <source>
        <dbReference type="ARBA" id="ARBA00022857"/>
    </source>
</evidence>
<name>A0ABY3N1S5_9GAMM</name>
<dbReference type="PROSITE" id="PS51387">
    <property type="entry name" value="FAD_PCMH"/>
    <property type="match status" value="1"/>
</dbReference>
<evidence type="ECO:0000256" key="11">
    <source>
        <dbReference type="ARBA" id="ARBA00022827"/>
    </source>
</evidence>
<keyword evidence="13 20" id="KW-0133">Cell shape</keyword>
<evidence type="ECO:0000313" key="22">
    <source>
        <dbReference type="EMBL" id="TYK67442.1"/>
    </source>
</evidence>
<keyword evidence="12 20" id="KW-0521">NADP</keyword>
<dbReference type="PANTHER" id="PTHR21071">
    <property type="entry name" value="UDP-N-ACETYLENOLPYRUVOYLGLUCOSAMINE REDUCTASE"/>
    <property type="match status" value="1"/>
</dbReference>
<reference evidence="22 23" key="1">
    <citation type="submission" date="2019-08" db="EMBL/GenBank/DDBJ databases">
        <title>Microbe sample from Colwellia echini.</title>
        <authorList>
            <person name="Christiansen L."/>
            <person name="Pathiraja D."/>
            <person name="Schultz-Johansen M."/>
            <person name="Choi I.-G."/>
            <person name="Stougaard P."/>
        </authorList>
    </citation>
    <scope>NUCLEOTIDE SEQUENCE [LARGE SCALE GENOMIC DNA]</scope>
    <source>
        <strain evidence="22 23">A3</strain>
    </source>
</reference>
<keyword evidence="23" id="KW-1185">Reference proteome</keyword>
<evidence type="ECO:0000256" key="3">
    <source>
        <dbReference type="ARBA" id="ARBA00004496"/>
    </source>
</evidence>
<keyword evidence="8 20" id="KW-0963">Cytoplasm</keyword>
<evidence type="ECO:0000256" key="16">
    <source>
        <dbReference type="ARBA" id="ARBA00023306"/>
    </source>
</evidence>
<dbReference type="NCBIfam" id="NF000755">
    <property type="entry name" value="PRK00046.1"/>
    <property type="match status" value="1"/>
</dbReference>
<evidence type="ECO:0000256" key="20">
    <source>
        <dbReference type="HAMAP-Rule" id="MF_00037"/>
    </source>
</evidence>
<feature type="active site" description="Proton donor" evidence="20">
    <location>
        <position position="229"/>
    </location>
</feature>
<evidence type="ECO:0000256" key="6">
    <source>
        <dbReference type="ARBA" id="ARBA00012518"/>
    </source>
</evidence>
<sequence>MQSNHNYPLKNNNSFNIKASCSHIYFPSNLAELQQLPDLTATNFYILGEGSNTLFVEENAPVIIQPKFHGINIDEQAEHFLVTVGAAENWHDLVCFCLEKGINGLENLALIPGSVGAAPVQNIGAYGVEFADFCDEIQWYEFASKTLHTLVKEDCDFAYRESIFKHAFYNKGLITHVSFKFPKAWQPNLSYAGLDSLVKTSSATEVMNQVIALRSSKLPDPKVLPNAGSFFKNPVVSAVEFTQLQQRFPDIPHYPQANGEVKLAAAWLIDQAGLKGFRHQEVGVHQQQALVLVNYGSDLGCDIISLAKYVQRIVNKKFSVMLTPEVRMISAEGEQSFITLNDANPIGKLHHD</sequence>
<dbReference type="Pfam" id="PF02873">
    <property type="entry name" value="MurB_C"/>
    <property type="match status" value="1"/>
</dbReference>
<comment type="similarity">
    <text evidence="5 20">Belongs to the MurB family.</text>
</comment>
<dbReference type="InterPro" id="IPR036318">
    <property type="entry name" value="FAD-bd_PCMH-like_sf"/>
</dbReference>
<evidence type="ECO:0000256" key="10">
    <source>
        <dbReference type="ARBA" id="ARBA00022630"/>
    </source>
</evidence>
<evidence type="ECO:0000313" key="23">
    <source>
        <dbReference type="Proteomes" id="UP000815846"/>
    </source>
</evidence>
<dbReference type="HAMAP" id="MF_00037">
    <property type="entry name" value="MurB"/>
    <property type="match status" value="1"/>
</dbReference>
<dbReference type="NCBIfam" id="TIGR00179">
    <property type="entry name" value="murB"/>
    <property type="match status" value="1"/>
</dbReference>
<feature type="active site" evidence="20">
    <location>
        <position position="160"/>
    </location>
</feature>
<dbReference type="InterPro" id="IPR016167">
    <property type="entry name" value="FAD-bd_PCMH_sub1"/>
</dbReference>
<dbReference type="Gene3D" id="3.30.465.10">
    <property type="match status" value="1"/>
</dbReference>
<dbReference type="Gene3D" id="3.30.43.10">
    <property type="entry name" value="Uridine Diphospho-n-acetylenolpyruvylglucosamine Reductase, domain 2"/>
    <property type="match status" value="1"/>
</dbReference>
<comment type="pathway">
    <text evidence="4 20">Cell wall biogenesis; peptidoglycan biosynthesis.</text>
</comment>
<proteinExistence type="inferred from homology"/>
<dbReference type="SUPFAM" id="SSF56194">
    <property type="entry name" value="Uridine diphospho-N-Acetylenolpyruvylglucosamine reductase, MurB, C-terminal domain"/>
    <property type="match status" value="1"/>
</dbReference>
<dbReference type="Proteomes" id="UP000815846">
    <property type="component" value="Unassembled WGS sequence"/>
</dbReference>
<evidence type="ECO:0000256" key="15">
    <source>
        <dbReference type="ARBA" id="ARBA00023002"/>
    </source>
</evidence>
<comment type="catalytic activity">
    <reaction evidence="19 20">
        <text>UDP-N-acetyl-alpha-D-muramate + NADP(+) = UDP-N-acetyl-3-O-(1-carboxyvinyl)-alpha-D-glucosamine + NADPH + H(+)</text>
        <dbReference type="Rhea" id="RHEA:12248"/>
        <dbReference type="ChEBI" id="CHEBI:15378"/>
        <dbReference type="ChEBI" id="CHEBI:57783"/>
        <dbReference type="ChEBI" id="CHEBI:58349"/>
        <dbReference type="ChEBI" id="CHEBI:68483"/>
        <dbReference type="ChEBI" id="CHEBI:70757"/>
        <dbReference type="EC" id="1.3.1.98"/>
    </reaction>
</comment>
<evidence type="ECO:0000256" key="14">
    <source>
        <dbReference type="ARBA" id="ARBA00022984"/>
    </source>
</evidence>
<dbReference type="GO" id="GO:0008762">
    <property type="term" value="F:UDP-N-acetylmuramate dehydrogenase activity"/>
    <property type="evidence" value="ECO:0007669"/>
    <property type="project" value="UniProtKB-EC"/>
</dbReference>
<comment type="caution">
    <text evidence="22">The sequence shown here is derived from an EMBL/GenBank/DDBJ whole genome shotgun (WGS) entry which is preliminary data.</text>
</comment>
<dbReference type="InterPro" id="IPR016169">
    <property type="entry name" value="FAD-bd_PCMH_sub2"/>
</dbReference>
<gene>
    <name evidence="20 22" type="primary">murB</name>
    <name evidence="22" type="ORF">CWS31_000130</name>
</gene>
<comment type="cofactor">
    <cofactor evidence="1 20">
        <name>FAD</name>
        <dbReference type="ChEBI" id="CHEBI:57692"/>
    </cofactor>
</comment>
<feature type="domain" description="FAD-binding PCMH-type" evidence="21">
    <location>
        <begin position="17"/>
        <end position="184"/>
    </location>
</feature>
<comment type="function">
    <text evidence="2 20">Cell wall formation.</text>
</comment>
<dbReference type="EC" id="1.3.1.98" evidence="6 20"/>
<evidence type="ECO:0000256" key="5">
    <source>
        <dbReference type="ARBA" id="ARBA00010485"/>
    </source>
</evidence>
<evidence type="ECO:0000256" key="18">
    <source>
        <dbReference type="ARBA" id="ARBA00031026"/>
    </source>
</evidence>
<evidence type="ECO:0000259" key="21">
    <source>
        <dbReference type="PROSITE" id="PS51387"/>
    </source>
</evidence>
<keyword evidence="15 20" id="KW-0560">Oxidoreductase</keyword>
<dbReference type="InterPro" id="IPR036635">
    <property type="entry name" value="MurB_C_sf"/>
</dbReference>
<keyword evidence="16 20" id="KW-0131">Cell cycle</keyword>
<dbReference type="InterPro" id="IPR006094">
    <property type="entry name" value="Oxid_FAD_bind_N"/>
</dbReference>
<evidence type="ECO:0000256" key="2">
    <source>
        <dbReference type="ARBA" id="ARBA00003921"/>
    </source>
</evidence>
<accession>A0ABY3N1S5</accession>
<evidence type="ECO:0000256" key="19">
    <source>
        <dbReference type="ARBA" id="ARBA00048914"/>
    </source>
</evidence>
<protein>
    <recommendedName>
        <fullName evidence="7 20">UDP-N-acetylenolpyruvoylglucosamine reductase</fullName>
        <ecNumber evidence="6 20">1.3.1.98</ecNumber>
    </recommendedName>
    <alternativeName>
        <fullName evidence="18 20">UDP-N-acetylmuramate dehydrogenase</fullName>
    </alternativeName>
</protein>
<dbReference type="Pfam" id="PF01565">
    <property type="entry name" value="FAD_binding_4"/>
    <property type="match status" value="1"/>
</dbReference>
<dbReference type="InterPro" id="IPR003170">
    <property type="entry name" value="MurB"/>
</dbReference>
<dbReference type="PANTHER" id="PTHR21071:SF4">
    <property type="entry name" value="UDP-N-ACETYLENOLPYRUVOYLGLUCOSAMINE REDUCTASE"/>
    <property type="match status" value="1"/>
</dbReference>
<evidence type="ECO:0000256" key="9">
    <source>
        <dbReference type="ARBA" id="ARBA00022618"/>
    </source>
</evidence>
<evidence type="ECO:0000256" key="17">
    <source>
        <dbReference type="ARBA" id="ARBA00023316"/>
    </source>
</evidence>
<dbReference type="InterPro" id="IPR016166">
    <property type="entry name" value="FAD-bd_PCMH"/>
</dbReference>
<evidence type="ECO:0000256" key="8">
    <source>
        <dbReference type="ARBA" id="ARBA00022490"/>
    </source>
</evidence>
<keyword evidence="10 20" id="KW-0285">Flavoprotein</keyword>
<comment type="subcellular location">
    <subcellularLocation>
        <location evidence="3 20">Cytoplasm</location>
    </subcellularLocation>
</comment>
<keyword evidence="9 20" id="KW-0132">Cell division</keyword>
<feature type="active site" evidence="20">
    <location>
        <position position="325"/>
    </location>
</feature>
<dbReference type="InterPro" id="IPR011601">
    <property type="entry name" value="MurB_C"/>
</dbReference>
<keyword evidence="14 20" id="KW-0573">Peptidoglycan synthesis</keyword>
<keyword evidence="11 20" id="KW-0274">FAD</keyword>
<organism evidence="22 23">
    <name type="scientific">Colwellia echini</name>
    <dbReference type="NCBI Taxonomy" id="1982103"/>
    <lineage>
        <taxon>Bacteria</taxon>
        <taxon>Pseudomonadati</taxon>
        <taxon>Pseudomonadota</taxon>
        <taxon>Gammaproteobacteria</taxon>
        <taxon>Alteromonadales</taxon>
        <taxon>Colwelliaceae</taxon>
        <taxon>Colwellia</taxon>
    </lineage>
</organism>
<dbReference type="SUPFAM" id="SSF56176">
    <property type="entry name" value="FAD-binding/transporter-associated domain-like"/>
    <property type="match status" value="1"/>
</dbReference>
<evidence type="ECO:0000256" key="13">
    <source>
        <dbReference type="ARBA" id="ARBA00022960"/>
    </source>
</evidence>
<evidence type="ECO:0000256" key="7">
    <source>
        <dbReference type="ARBA" id="ARBA00015188"/>
    </source>
</evidence>
<dbReference type="EMBL" id="PJAI02000001">
    <property type="protein sequence ID" value="TYK67442.1"/>
    <property type="molecule type" value="Genomic_DNA"/>
</dbReference>
<dbReference type="Gene3D" id="3.90.78.10">
    <property type="entry name" value="UDP-N-acetylenolpyruvoylglucosamine reductase, C-terminal domain"/>
    <property type="match status" value="1"/>
</dbReference>
<keyword evidence="17 20" id="KW-0961">Cell wall biogenesis/degradation</keyword>
<evidence type="ECO:0000256" key="1">
    <source>
        <dbReference type="ARBA" id="ARBA00001974"/>
    </source>
</evidence>
<evidence type="ECO:0000256" key="4">
    <source>
        <dbReference type="ARBA" id="ARBA00004752"/>
    </source>
</evidence>